<proteinExistence type="predicted"/>
<feature type="chain" id="PRO_5016108687" description="Lipoprotein" evidence="1">
    <location>
        <begin position="19"/>
        <end position="219"/>
    </location>
</feature>
<protein>
    <recommendedName>
        <fullName evidence="4">Lipoprotein</fullName>
    </recommendedName>
</protein>
<sequence>MKKWMGIACALAILAGCASRPMTGPGSGYGADYVPMVQSSNVPASTYDADVAACQKTARSYTFVTPDEHRDALFFLNVVTLGSAAFLPSGVVPKLATTGMTWGFMNGFEYAVYSPQRAAFYARQESAIANCMARKGYLNADPSVAVTWTPTPAAAVKGLRRTGVDTYNAEQVAKASRCTATPFANLVGKGPGYESYTVPCDGGRILAVRCTFGNCRPSS</sequence>
<feature type="signal peptide" evidence="1">
    <location>
        <begin position="1"/>
        <end position="18"/>
    </location>
</feature>
<dbReference type="EMBL" id="QFPP01000193">
    <property type="protein sequence ID" value="PZQ73293.1"/>
    <property type="molecule type" value="Genomic_DNA"/>
</dbReference>
<dbReference type="Proteomes" id="UP000249135">
    <property type="component" value="Unassembled WGS sequence"/>
</dbReference>
<gene>
    <name evidence="2" type="ORF">DI563_15310</name>
</gene>
<organism evidence="2 3">
    <name type="scientific">Variovorax paradoxus</name>
    <dbReference type="NCBI Taxonomy" id="34073"/>
    <lineage>
        <taxon>Bacteria</taxon>
        <taxon>Pseudomonadati</taxon>
        <taxon>Pseudomonadota</taxon>
        <taxon>Betaproteobacteria</taxon>
        <taxon>Burkholderiales</taxon>
        <taxon>Comamonadaceae</taxon>
        <taxon>Variovorax</taxon>
    </lineage>
</organism>
<evidence type="ECO:0000313" key="3">
    <source>
        <dbReference type="Proteomes" id="UP000249135"/>
    </source>
</evidence>
<evidence type="ECO:0008006" key="4">
    <source>
        <dbReference type="Google" id="ProtNLM"/>
    </source>
</evidence>
<dbReference type="PROSITE" id="PS51257">
    <property type="entry name" value="PROKAR_LIPOPROTEIN"/>
    <property type="match status" value="1"/>
</dbReference>
<reference evidence="2 3" key="1">
    <citation type="submission" date="2017-08" db="EMBL/GenBank/DDBJ databases">
        <title>Infants hospitalized years apart are colonized by the same room-sourced microbial strains.</title>
        <authorList>
            <person name="Brooks B."/>
            <person name="Olm M.R."/>
            <person name="Firek B.A."/>
            <person name="Baker R."/>
            <person name="Thomas B.C."/>
            <person name="Morowitz M.J."/>
            <person name="Banfield J.F."/>
        </authorList>
    </citation>
    <scope>NUCLEOTIDE SEQUENCE [LARGE SCALE GENOMIC DNA]</scope>
    <source>
        <strain evidence="2">S2_005_003_R2_41</strain>
    </source>
</reference>
<evidence type="ECO:0000313" key="2">
    <source>
        <dbReference type="EMBL" id="PZQ73293.1"/>
    </source>
</evidence>
<accession>A0A2W5S0R7</accession>
<keyword evidence="1" id="KW-0732">Signal</keyword>
<name>A0A2W5S0R7_VARPD</name>
<dbReference type="AlphaFoldDB" id="A0A2W5S0R7"/>
<evidence type="ECO:0000256" key="1">
    <source>
        <dbReference type="SAM" id="SignalP"/>
    </source>
</evidence>
<comment type="caution">
    <text evidence="2">The sequence shown here is derived from an EMBL/GenBank/DDBJ whole genome shotgun (WGS) entry which is preliminary data.</text>
</comment>